<evidence type="ECO:0000313" key="4">
    <source>
        <dbReference type="Proteomes" id="UP000824231"/>
    </source>
</evidence>
<dbReference type="Gene3D" id="3.40.50.300">
    <property type="entry name" value="P-loop containing nucleotide triphosphate hydrolases"/>
    <property type="match status" value="1"/>
</dbReference>
<dbReference type="NCBIfam" id="NF006505">
    <property type="entry name" value="PRK08939.1"/>
    <property type="match status" value="1"/>
</dbReference>
<dbReference type="Pfam" id="PF07319">
    <property type="entry name" value="DnaI_N"/>
    <property type="match status" value="1"/>
</dbReference>
<proteinExistence type="predicted"/>
<dbReference type="PANTHER" id="PTHR30050">
    <property type="entry name" value="CHROMOSOMAL REPLICATION INITIATOR PROTEIN DNAA"/>
    <property type="match status" value="1"/>
</dbReference>
<dbReference type="Pfam" id="PF00308">
    <property type="entry name" value="Bac_DnaA"/>
    <property type="match status" value="1"/>
</dbReference>
<evidence type="ECO:0000259" key="1">
    <source>
        <dbReference type="Pfam" id="PF00308"/>
    </source>
</evidence>
<dbReference type="GO" id="GO:0006260">
    <property type="term" value="P:DNA replication"/>
    <property type="evidence" value="ECO:0007669"/>
    <property type="project" value="TreeGrafter"/>
</dbReference>
<evidence type="ECO:0000313" key="3">
    <source>
        <dbReference type="EMBL" id="HIX35167.1"/>
    </source>
</evidence>
<evidence type="ECO:0000259" key="2">
    <source>
        <dbReference type="Pfam" id="PF07319"/>
    </source>
</evidence>
<name>A0A9D2AKU8_9LACO</name>
<dbReference type="EMBL" id="DXFH01000002">
    <property type="protein sequence ID" value="HIX35167.1"/>
    <property type="molecule type" value="Genomic_DNA"/>
</dbReference>
<gene>
    <name evidence="3" type="primary">dnaI</name>
    <name evidence="3" type="ORF">H9856_01950</name>
</gene>
<feature type="domain" description="Chromosomal replication initiator protein DnaA ATPAse" evidence="1">
    <location>
        <begin position="144"/>
        <end position="226"/>
    </location>
</feature>
<dbReference type="SUPFAM" id="SSF52540">
    <property type="entry name" value="P-loop containing nucleoside triphosphate hydrolases"/>
    <property type="match status" value="1"/>
</dbReference>
<organism evidence="3 4">
    <name type="scientific">Candidatus Limosilactobacillus merdigallinarum</name>
    <dbReference type="NCBI Taxonomy" id="2838652"/>
    <lineage>
        <taxon>Bacteria</taxon>
        <taxon>Bacillati</taxon>
        <taxon>Bacillota</taxon>
        <taxon>Bacilli</taxon>
        <taxon>Lactobacillales</taxon>
        <taxon>Lactobacillaceae</taxon>
        <taxon>Limosilactobacillus</taxon>
    </lineage>
</organism>
<accession>A0A9D2AKU8</accession>
<dbReference type="InterPro" id="IPR027417">
    <property type="entry name" value="P-loop_NTPase"/>
</dbReference>
<feature type="domain" description="Primosomal DnaI N-terminal" evidence="2">
    <location>
        <begin position="4"/>
        <end position="89"/>
    </location>
</feature>
<reference evidence="3" key="1">
    <citation type="journal article" date="2021" name="PeerJ">
        <title>Extensive microbial diversity within the chicken gut microbiome revealed by metagenomics and culture.</title>
        <authorList>
            <person name="Gilroy R."/>
            <person name="Ravi A."/>
            <person name="Getino M."/>
            <person name="Pursley I."/>
            <person name="Horton D.L."/>
            <person name="Alikhan N.F."/>
            <person name="Baker D."/>
            <person name="Gharbi K."/>
            <person name="Hall N."/>
            <person name="Watson M."/>
            <person name="Adriaenssens E.M."/>
            <person name="Foster-Nyarko E."/>
            <person name="Jarju S."/>
            <person name="Secka A."/>
            <person name="Antonio M."/>
            <person name="Oren A."/>
            <person name="Chaudhuri R.R."/>
            <person name="La Ragione R."/>
            <person name="Hildebrand F."/>
            <person name="Pallen M.J."/>
        </authorList>
    </citation>
    <scope>NUCLEOTIDE SEQUENCE</scope>
    <source>
        <strain evidence="3">ChiSxjej3B15-572</strain>
    </source>
</reference>
<dbReference type="Proteomes" id="UP000824231">
    <property type="component" value="Unassembled WGS sequence"/>
</dbReference>
<reference evidence="3" key="2">
    <citation type="submission" date="2021-04" db="EMBL/GenBank/DDBJ databases">
        <authorList>
            <person name="Gilroy R."/>
        </authorList>
    </citation>
    <scope>NUCLEOTIDE SEQUENCE</scope>
    <source>
        <strain evidence="3">ChiSxjej3B15-572</strain>
    </source>
</reference>
<sequence>MKAVNNFWQNQNQSNQMQQFMAEVFADNDVKQFLTVHQADLSKEAIQRGESKLYEYVHQKNIIKQGGVSVAPGYTPRLVYAAGQIDVSYVPTKEHMEQQAAQELHDRVSTMDMPRNIRQANFHDFWLEGANSSPSRTAAFGKLVSFSQEYDGQHFMPGYYLTGKFGVGKTYLLGALANALAHKGIRSTLVHFPTFAVKMKSAIGNNTTDQLRDQVKAAPILMLDDIGADTLSPWLRDEVLGVILEYRMQEELPTFFSSNFTMDELTAHLAQDNNGGSEPLKAQRIMERIRFLSRELVISGKNLRVKD</sequence>
<dbReference type="PANTHER" id="PTHR30050:SF8">
    <property type="entry name" value="PRIMOSOMAL PROTEIN DNAI"/>
    <property type="match status" value="1"/>
</dbReference>
<dbReference type="InterPro" id="IPR013317">
    <property type="entry name" value="DnaA_dom"/>
</dbReference>
<comment type="caution">
    <text evidence="3">The sequence shown here is derived from an EMBL/GenBank/DDBJ whole genome shotgun (WGS) entry which is preliminary data.</text>
</comment>
<dbReference type="InterPro" id="IPR009928">
    <property type="entry name" value="DnaI_N"/>
</dbReference>
<protein>
    <submittedName>
        <fullName evidence="3">Primosomal protein DnaI</fullName>
    </submittedName>
</protein>
<dbReference type="AlphaFoldDB" id="A0A9D2AKU8"/>